<gene>
    <name evidence="2" type="ORF">L484_026237</name>
</gene>
<sequence length="98" mass="10633">MGGFAILRGVASAACVAWELSPAAGNNGVVAFLRRIVLPDLFPETPIARRRSPLLSPDLSDSEAILQKSTATNHSRREKKKKETWGGKKEKAYQLTVG</sequence>
<dbReference type="Proteomes" id="UP000030645">
    <property type="component" value="Unassembled WGS sequence"/>
</dbReference>
<organism evidence="2 3">
    <name type="scientific">Morus notabilis</name>
    <dbReference type="NCBI Taxonomy" id="981085"/>
    <lineage>
        <taxon>Eukaryota</taxon>
        <taxon>Viridiplantae</taxon>
        <taxon>Streptophyta</taxon>
        <taxon>Embryophyta</taxon>
        <taxon>Tracheophyta</taxon>
        <taxon>Spermatophyta</taxon>
        <taxon>Magnoliopsida</taxon>
        <taxon>eudicotyledons</taxon>
        <taxon>Gunneridae</taxon>
        <taxon>Pentapetalae</taxon>
        <taxon>rosids</taxon>
        <taxon>fabids</taxon>
        <taxon>Rosales</taxon>
        <taxon>Moraceae</taxon>
        <taxon>Moreae</taxon>
        <taxon>Morus</taxon>
    </lineage>
</organism>
<proteinExistence type="predicted"/>
<feature type="compositionally biased region" description="Basic and acidic residues" evidence="1">
    <location>
        <begin position="81"/>
        <end position="92"/>
    </location>
</feature>
<name>W9RGX6_9ROSA</name>
<accession>W9RGX6</accession>
<dbReference type="AlphaFoldDB" id="W9RGX6"/>
<evidence type="ECO:0000313" key="2">
    <source>
        <dbReference type="EMBL" id="EXB74540.1"/>
    </source>
</evidence>
<protein>
    <submittedName>
        <fullName evidence="2">Uncharacterized protein</fullName>
    </submittedName>
</protein>
<evidence type="ECO:0000313" key="3">
    <source>
        <dbReference type="Proteomes" id="UP000030645"/>
    </source>
</evidence>
<evidence type="ECO:0000256" key="1">
    <source>
        <dbReference type="SAM" id="MobiDB-lite"/>
    </source>
</evidence>
<dbReference type="EMBL" id="KE344648">
    <property type="protein sequence ID" value="EXB74540.1"/>
    <property type="molecule type" value="Genomic_DNA"/>
</dbReference>
<keyword evidence="3" id="KW-1185">Reference proteome</keyword>
<feature type="region of interest" description="Disordered" evidence="1">
    <location>
        <begin position="51"/>
        <end position="98"/>
    </location>
</feature>
<reference evidence="3" key="1">
    <citation type="submission" date="2013-01" db="EMBL/GenBank/DDBJ databases">
        <title>Draft Genome Sequence of a Mulberry Tree, Morus notabilis C.K. Schneid.</title>
        <authorList>
            <person name="He N."/>
            <person name="Zhao S."/>
        </authorList>
    </citation>
    <scope>NUCLEOTIDE SEQUENCE</scope>
</reference>